<name>A0A553FRF2_9CORY</name>
<dbReference type="EMBL" id="VKDK01000020">
    <property type="protein sequence ID" value="TRX59805.1"/>
    <property type="molecule type" value="Genomic_DNA"/>
</dbReference>
<proteinExistence type="predicted"/>
<keyword evidence="3" id="KW-1185">Reference proteome</keyword>
<protein>
    <recommendedName>
        <fullName evidence="1">Gp28/Gp37-like domain-containing protein</fullName>
    </recommendedName>
</protein>
<dbReference type="RefSeq" id="WP_144013854.1">
    <property type="nucleotide sequence ID" value="NZ_VKDK01000020.1"/>
</dbReference>
<accession>A0A553FRF2</accession>
<reference evidence="2 3" key="1">
    <citation type="submission" date="2019-07" db="EMBL/GenBank/DDBJ databases">
        <title>Draft genome of C. aurimucosum strain 2274.</title>
        <authorList>
            <person name="Pacheco L.G.C."/>
            <person name="Aguiar E.R.G.R."/>
            <person name="Santos C.S."/>
            <person name="Rocha D.J.P.G."/>
            <person name="Sant'Anna L.O."/>
            <person name="Mattos-Guaraldi A.L."/>
            <person name="Santos L.S."/>
        </authorList>
    </citation>
    <scope>NUCLEOTIDE SEQUENCE [LARGE SCALE GENOMIC DNA]</scope>
    <source>
        <strain evidence="2 3">2274</strain>
    </source>
</reference>
<gene>
    <name evidence="2" type="ORF">FNY97_10460</name>
</gene>
<comment type="caution">
    <text evidence="2">The sequence shown here is derived from an EMBL/GenBank/DDBJ whole genome shotgun (WGS) entry which is preliminary data.</text>
</comment>
<dbReference type="InterPro" id="IPR029432">
    <property type="entry name" value="Gp28/Gp37-like_dom"/>
</dbReference>
<evidence type="ECO:0000313" key="3">
    <source>
        <dbReference type="Proteomes" id="UP000320443"/>
    </source>
</evidence>
<dbReference type="AlphaFoldDB" id="A0A553FRF2"/>
<dbReference type="Proteomes" id="UP000320443">
    <property type="component" value="Unassembled WGS sequence"/>
</dbReference>
<feature type="domain" description="Gp28/Gp37-like" evidence="1">
    <location>
        <begin position="42"/>
        <end position="460"/>
    </location>
</feature>
<dbReference type="Pfam" id="PF14594">
    <property type="entry name" value="Sipho_Gp37"/>
    <property type="match status" value="1"/>
</dbReference>
<evidence type="ECO:0000313" key="2">
    <source>
        <dbReference type="EMBL" id="TRX59805.1"/>
    </source>
</evidence>
<sequence>MSYNELLRVQQETFRRATAPRPRVFALNSVGANPVELAEVWDISFDVVLNDVGKVSVELPLNAVNAALFADAHPDTSIPLVIQVGALETVWFVTHVEESVAWEGDTLVLNGVSPERHLQSLYGWPNPKLLPEFQISKIKLASGPVARLVKEQLLAPNFKRMAKKTGGQVHYVAPTSAADNYSRMTIIGIQMNEVLDLVRNLIDTDGLTLSYEAYLPGRGQTPPPGHDPNRMALVWDIQQRAELPPGGLLWEGIIKSVSDFWKDTWDTLTGFTDYGAENKAVDYWGQPQFMLRRDQYRTAHITTVKPTGSTYTVGGKSQDWFNDVISAGFKAVFQLLPPPINLILDLAGLDDILDDRLMAYHSFDDKARRERMGPLGFFETFSPSIGLSLDAVMLMRQAQYKTRATRSHEVSMGGAMSFESSALLKVGSMVALELPRDRYAVSFVTEVHYDWSTQNDSQLEFQISDRPRRDPQESVLKALQGLATLVNKVTLTE</sequence>
<evidence type="ECO:0000259" key="1">
    <source>
        <dbReference type="Pfam" id="PF14594"/>
    </source>
</evidence>
<organism evidence="2 3">
    <name type="scientific">Corynebacterium hiratae</name>
    <dbReference type="NCBI Taxonomy" id="3139423"/>
    <lineage>
        <taxon>Bacteria</taxon>
        <taxon>Bacillati</taxon>
        <taxon>Actinomycetota</taxon>
        <taxon>Actinomycetes</taxon>
        <taxon>Mycobacteriales</taxon>
        <taxon>Corynebacteriaceae</taxon>
        <taxon>Corynebacterium</taxon>
    </lineage>
</organism>